<feature type="region of interest" description="Disordered" evidence="1">
    <location>
        <begin position="200"/>
        <end position="220"/>
    </location>
</feature>
<sequence length="354" mass="38549">MKLEKLLQALGQQPIESSEEVCQLTRLLCRQLETFELFAQELPSQNLGFVDSKASTVELTIAGRDLTIHQSPGVLSSNRAGGTTGAGKQLLPRPLSDPFPAVTPPLITLTRLRTRHIRTSALLIVWKVTPLFAEWISSASSLLFQSEILSSNSLVLELGCGISALVGLCLAPRVKGYVLTDQPYVAKFVEQNVAENSHISASSTGKGKAKGKKTKATAASHSKDNNVVFTPLDWETDEATPSLLTDLPDTAGRKSFDAIIACDCIYNEALIDPLVSTCADICRLRTQESDTEADPTICVVAQQLRDDQVFEGWLARFMESFHTWRAPDELLPNGLKPSSGFVVHIGILKEAYTP</sequence>
<dbReference type="EMBL" id="FO904938">
    <property type="protein sequence ID" value="CDP26851.1"/>
    <property type="molecule type" value="Genomic_DNA"/>
</dbReference>
<organism evidence="2 3">
    <name type="scientific">Podospora anserina (strain S / ATCC MYA-4624 / DSM 980 / FGSC 10383)</name>
    <name type="common">Pleurage anserina</name>
    <dbReference type="NCBI Taxonomy" id="515849"/>
    <lineage>
        <taxon>Eukaryota</taxon>
        <taxon>Fungi</taxon>
        <taxon>Dikarya</taxon>
        <taxon>Ascomycota</taxon>
        <taxon>Pezizomycotina</taxon>
        <taxon>Sordariomycetes</taxon>
        <taxon>Sordariomycetidae</taxon>
        <taxon>Sordariales</taxon>
        <taxon>Podosporaceae</taxon>
        <taxon>Podospora</taxon>
        <taxon>Podospora anserina</taxon>
    </lineage>
</organism>
<dbReference type="STRING" id="515849.A0A090CFK2"/>
<evidence type="ECO:0008006" key="4">
    <source>
        <dbReference type="Google" id="ProtNLM"/>
    </source>
</evidence>
<proteinExistence type="predicted"/>
<dbReference type="PANTHER" id="PTHR14614:SF109">
    <property type="entry name" value="RIBOSOMAL LYSINE N-METHYLTRANSFERASE 5"/>
    <property type="match status" value="1"/>
</dbReference>
<dbReference type="PANTHER" id="PTHR14614">
    <property type="entry name" value="HEPATOCELLULAR CARCINOMA-ASSOCIATED ANTIGEN"/>
    <property type="match status" value="1"/>
</dbReference>
<dbReference type="Pfam" id="PF10294">
    <property type="entry name" value="Methyltransf_16"/>
    <property type="match status" value="2"/>
</dbReference>
<reference evidence="2 3" key="1">
    <citation type="journal article" date="2008" name="Genome Biol.">
        <title>The genome sequence of the model ascomycete fungus Podospora anserina.</title>
        <authorList>
            <person name="Espagne E."/>
            <person name="Lespinet O."/>
            <person name="Malagnac F."/>
            <person name="Da Silva C."/>
            <person name="Jaillon O."/>
            <person name="Porcel B.M."/>
            <person name="Couloux A."/>
            <person name="Aury J.-M."/>
            <person name="Segurens B."/>
            <person name="Poulain J."/>
            <person name="Anthouard V."/>
            <person name="Grossetete S."/>
            <person name="Khalili H."/>
            <person name="Coppin E."/>
            <person name="Dequard-Chablat M."/>
            <person name="Picard M."/>
            <person name="Contamine V."/>
            <person name="Arnaise S."/>
            <person name="Bourdais A."/>
            <person name="Berteaux-Lecellier V."/>
            <person name="Gautheret D."/>
            <person name="de Vries R.P."/>
            <person name="Battaglia E."/>
            <person name="Coutinho P.M."/>
            <person name="Danchin E.G.J."/>
            <person name="Henrissat B."/>
            <person name="El Khoury R."/>
            <person name="Sainsard-Chanet A."/>
            <person name="Boivin A."/>
            <person name="Pinan-Lucarre B."/>
            <person name="Sellem C.H."/>
            <person name="Debuchy R."/>
            <person name="Wincker P."/>
            <person name="Weissenbach J."/>
            <person name="Silar P."/>
        </authorList>
    </citation>
    <scope>NUCLEOTIDE SEQUENCE [LARGE SCALE GENOMIC DNA]</scope>
    <source>
        <strain evidence="3">S / ATCC MYA-4624 / DSM 980 / FGSC 10383</strain>
    </source>
</reference>
<dbReference type="GO" id="GO:0005829">
    <property type="term" value="C:cytosol"/>
    <property type="evidence" value="ECO:0007669"/>
    <property type="project" value="TreeGrafter"/>
</dbReference>
<keyword evidence="3" id="KW-1185">Reference proteome</keyword>
<reference evidence="3" key="2">
    <citation type="journal article" date="2014" name="Genetics">
        <title>Maintaining two mating types: Structure of the mating type locus and its role in heterokaryosis in Podospora anserina.</title>
        <authorList>
            <person name="Grognet P."/>
            <person name="Bidard F."/>
            <person name="Kuchly C."/>
            <person name="Tong L.C.H."/>
            <person name="Coppin E."/>
            <person name="Benkhali J.A."/>
            <person name="Couloux A."/>
            <person name="Wincker P."/>
            <person name="Debuchy R."/>
            <person name="Silar P."/>
        </authorList>
    </citation>
    <scope>GENOME REANNOTATION</scope>
    <source>
        <strain evidence="3">S / ATCC MYA-4624 / DSM 980 / FGSC 10383</strain>
    </source>
</reference>
<accession>A0A090CFK2</accession>
<dbReference type="AlphaFoldDB" id="A0A090CFK2"/>
<dbReference type="SUPFAM" id="SSF53335">
    <property type="entry name" value="S-adenosyl-L-methionine-dependent methyltransferases"/>
    <property type="match status" value="1"/>
</dbReference>
<dbReference type="InterPro" id="IPR019410">
    <property type="entry name" value="Methyltransf_16"/>
</dbReference>
<dbReference type="Proteomes" id="UP000001197">
    <property type="component" value="Chromosome 3"/>
</dbReference>
<protein>
    <recommendedName>
        <fullName evidence="4">Diaminohydroxyphosphoribosylamino-pyrimidine deaminase</fullName>
    </recommendedName>
</protein>
<dbReference type="InterPro" id="IPR029063">
    <property type="entry name" value="SAM-dependent_MTases_sf"/>
</dbReference>
<dbReference type="GO" id="GO:0032991">
    <property type="term" value="C:protein-containing complex"/>
    <property type="evidence" value="ECO:0007669"/>
    <property type="project" value="TreeGrafter"/>
</dbReference>
<evidence type="ECO:0000313" key="2">
    <source>
        <dbReference type="EMBL" id="CDP26851.1"/>
    </source>
</evidence>
<dbReference type="GO" id="GO:0008757">
    <property type="term" value="F:S-adenosylmethionine-dependent methyltransferase activity"/>
    <property type="evidence" value="ECO:0007669"/>
    <property type="project" value="UniProtKB-ARBA"/>
</dbReference>
<dbReference type="Gene3D" id="3.40.50.150">
    <property type="entry name" value="Vaccinia Virus protein VP39"/>
    <property type="match status" value="1"/>
</dbReference>
<evidence type="ECO:0000256" key="1">
    <source>
        <dbReference type="SAM" id="MobiDB-lite"/>
    </source>
</evidence>
<dbReference type="eggNOG" id="KOG1018">
    <property type="taxonomic scope" value="Eukaryota"/>
</dbReference>
<evidence type="ECO:0000313" key="3">
    <source>
        <dbReference type="Proteomes" id="UP000001197"/>
    </source>
</evidence>
<name>A0A090CFK2_PODAN</name>
<dbReference type="InParanoid" id="A0A090CFK2"/>